<evidence type="ECO:0000313" key="2">
    <source>
        <dbReference type="EMBL" id="GCC22757.1"/>
    </source>
</evidence>
<sequence>MTTDTGNMSRLPIPPIHVGATAPESFTVLQHRIIAAEEQTEALIQQLDDLGFGVEDTEASKIGEFNSHRPVSPFHVRKAFGTENDVLWKNYESLVSRVCRLESIIQTMKLNVFRVQTAKELNSENSVNRLAAMEAEHVQELKKMQWEIMHFRQQLNEVSEEKEAAQEEIERLSTALEMATATKTDVAVAAEELRVKKGRISRRLQEMQKELVQEESLRKALEESHTHLLKRIQDMENAVEVERTQVKVLHQDIVTLRNDEEKSMERLQLEQQKTSDLEKMNKRLRIESDTKESIISQMADEGKKIRLILSKQQEEKLKLQSEILSLKEVAEKVQALNDQLNTQCTELSGALRSISMENAKLIAEHEASLKAEQEKMKVKLQEQDLLLDAARATISAELQSAVNEKQQLKTELGALRLEHTEIKQKFETVEEKATVQKLLFESAIAQLKEELKATVKECECIKQGKETLLDQTNKTIDKITEEKNKFEKQLTEKQLELSALTAALEKQEKEKEQLLKQLAALEHQQHAQEQIEHALAEITESKNTLAYDKGRLQARVEKLQEELQCMSDVNSTNVQLRKFNTVLETKYTQAQLLMKQKEEDFAMATKSRDEAFQEIQKLRKYIDVMEVRETHKIVKPQESLTDSKQDNSQMTVTLENVLASHIKLQQTVENLQVGLGQREPEISYLQRDKGQKFKDAKIESKMFTERIEALKKQFQSEREIEMKASQKEIMELKKCLSDATSKTAEVSRANRELRLKVSEFEKTIKSQKTKIKDQKIQLKHHLETRTTYAQNTERMKELEADLKQMEGIKELYQKKNYEQSQMIQKFVTEMQSLQEELQNVAKSQLESASLHKQQEFQLKKEHKLSQELRSKCQTLKAKVRSLQICKEVTEQKLKEASLESQQVSANLEEAHQWFKSKFDSLQRELLKMREMDLSKEELCDRENLMKTGTEMFSRSRQRAEDMKVTTFKIPSPSSLSRWETKQELKFLSRKYSADMPK</sequence>
<reference evidence="2 3" key="1">
    <citation type="journal article" date="2018" name="Nat. Ecol. Evol.">
        <title>Shark genomes provide insights into elasmobranch evolution and the origin of vertebrates.</title>
        <authorList>
            <person name="Hara Y"/>
            <person name="Yamaguchi K"/>
            <person name="Onimaru K"/>
            <person name="Kadota M"/>
            <person name="Koyanagi M"/>
            <person name="Keeley SD"/>
            <person name="Tatsumi K"/>
            <person name="Tanaka K"/>
            <person name="Motone F"/>
            <person name="Kageyama Y"/>
            <person name="Nozu R"/>
            <person name="Adachi N"/>
            <person name="Nishimura O"/>
            <person name="Nakagawa R"/>
            <person name="Tanegashima C"/>
            <person name="Kiyatake I"/>
            <person name="Matsumoto R"/>
            <person name="Murakumo K"/>
            <person name="Nishida K"/>
            <person name="Terakita A"/>
            <person name="Kuratani S"/>
            <person name="Sato K"/>
            <person name="Hyodo S Kuraku.S."/>
        </authorList>
    </citation>
    <scope>NUCLEOTIDE SEQUENCE [LARGE SCALE GENOMIC DNA]</scope>
</reference>
<dbReference type="Proteomes" id="UP000287033">
    <property type="component" value="Unassembled WGS sequence"/>
</dbReference>
<dbReference type="OMA" id="TCRYNPG"/>
<feature type="coiled-coil region" evidence="1">
    <location>
        <begin position="267"/>
        <end position="569"/>
    </location>
</feature>
<keyword evidence="3" id="KW-1185">Reference proteome</keyword>
<evidence type="ECO:0000256" key="1">
    <source>
        <dbReference type="SAM" id="Coils"/>
    </source>
</evidence>
<dbReference type="AlphaFoldDB" id="A0A401RX84"/>
<feature type="coiled-coil region" evidence="1">
    <location>
        <begin position="141"/>
        <end position="238"/>
    </location>
</feature>
<dbReference type="PANTHER" id="PTHR35352">
    <property type="entry name" value="COILED-COIL DOMAIN-CONTAINING PROTEIN 150"/>
    <property type="match status" value="1"/>
</dbReference>
<evidence type="ECO:0008006" key="4">
    <source>
        <dbReference type="Google" id="ProtNLM"/>
    </source>
</evidence>
<organism evidence="2 3">
    <name type="scientific">Chiloscyllium punctatum</name>
    <name type="common">Brownbanded bambooshark</name>
    <name type="synonym">Hemiscyllium punctatum</name>
    <dbReference type="NCBI Taxonomy" id="137246"/>
    <lineage>
        <taxon>Eukaryota</taxon>
        <taxon>Metazoa</taxon>
        <taxon>Chordata</taxon>
        <taxon>Craniata</taxon>
        <taxon>Vertebrata</taxon>
        <taxon>Chondrichthyes</taxon>
        <taxon>Elasmobranchii</taxon>
        <taxon>Galeomorphii</taxon>
        <taxon>Galeoidea</taxon>
        <taxon>Orectolobiformes</taxon>
        <taxon>Hemiscylliidae</taxon>
        <taxon>Chiloscyllium</taxon>
    </lineage>
</organism>
<accession>A0A401RX84</accession>
<protein>
    <recommendedName>
        <fullName evidence="4">Coiled-coil domain-containing protein 150</fullName>
    </recommendedName>
</protein>
<dbReference type="STRING" id="137246.A0A401RX84"/>
<name>A0A401RX84_CHIPU</name>
<comment type="caution">
    <text evidence="2">The sequence shown here is derived from an EMBL/GenBank/DDBJ whole genome shotgun (WGS) entry which is preliminary data.</text>
</comment>
<keyword evidence="1" id="KW-0175">Coiled coil</keyword>
<dbReference type="EMBL" id="BEZZ01000017">
    <property type="protein sequence ID" value="GCC22757.1"/>
    <property type="molecule type" value="Genomic_DNA"/>
</dbReference>
<evidence type="ECO:0000313" key="3">
    <source>
        <dbReference type="Proteomes" id="UP000287033"/>
    </source>
</evidence>
<gene>
    <name evidence="2" type="ORF">chiPu_0001147</name>
</gene>
<dbReference type="PANTHER" id="PTHR35352:SF1">
    <property type="entry name" value="COILED-COIL DOMAIN-CONTAINING PROTEIN 150"/>
    <property type="match status" value="1"/>
</dbReference>
<dbReference type="OrthoDB" id="416454at2759"/>
<feature type="coiled-coil region" evidence="1">
    <location>
        <begin position="750"/>
        <end position="843"/>
    </location>
</feature>
<proteinExistence type="predicted"/>
<dbReference type="InterPro" id="IPR038807">
    <property type="entry name" value="CCDC150"/>
</dbReference>